<feature type="transmembrane region" description="Helical" evidence="2">
    <location>
        <begin position="414"/>
        <end position="434"/>
    </location>
</feature>
<accession>A0A413RGV7</accession>
<feature type="compositionally biased region" description="Acidic residues" evidence="1">
    <location>
        <begin position="106"/>
        <end position="116"/>
    </location>
</feature>
<evidence type="ECO:0000256" key="1">
    <source>
        <dbReference type="SAM" id="MobiDB-lite"/>
    </source>
</evidence>
<feature type="transmembrane region" description="Helical" evidence="2">
    <location>
        <begin position="629"/>
        <end position="647"/>
    </location>
</feature>
<feature type="transmembrane region" description="Helical" evidence="2">
    <location>
        <begin position="348"/>
        <end position="372"/>
    </location>
</feature>
<sequence>MSLTSSWPARALITALVACLAVALGAGSASADDQAAPAEPVVLVGVGGLHWSDVDRSATPTLWRMITGGSVGSISVHTANPVTCPVDAWLTISAGRRVAVPAPDEGTADSSDDTDSDSVPVECEPLPTVTPTSADAEPTPHSVTGWAALSDEGTEGFGTPGTVGQRIDDAGTCTTAAGPGGAIALADLDGDVARYSQDPGALSTLDLTACPATVLDAGELPADRTQRADALTLLDQRLSQVIRSVPIGTHVLVAGVSDSPTGETGLQVVVEWRRGGGEVGWLSSGSTRRPGIVTLADLGATLAQAGGADTSDLDGSPLVVSSERRMSTDRTVENRRYLTEMTTISPQLLPVLLLTAAGAALVALATVAVARRRRRTPAPATRRAVLAVLLLGVCTPVGAHLAALSRWWGSPAPLFAATGWYVLATTIVALAAWLVSRVLPRGRWRLAAAAAGATWLVLTVDGVTGTVLQQGSILGVTPTAGARYYGFGNTTFGVYAAAALVLAGAIGAWLRAAGRRAAAVVAVSAVGVVSVVVDGWPTFGADFGGVLALVPAFAVLVVAVAGAVVTVRRALVILVGAVVAVTVVAVVDWARPGRSSHLGLFVQRVIDGDAWGVVSGKAQGAWATIDQPAGAFAALACLTVCAVLVGPDRWRPAFLRRAYASWPLLRGVLLSVVVAALLGALVNDSGVVVAIAVLGLAGVALVVSALASAWDRLPATTVPREADAPLRRMPAVLVATGGALLAVLLLVTVTVPTQADAAGAVTSGTGQVAVSTDKPVVVIGTAGLTWADVDRSATPTLWGLLRDGAAAGAVSPGVTGRASWCDSAGWLSLSAGRAPVTGERVDDEWQCAPWSVTPDGDGATVEGWDAIAALQSRSEFRPTIGELGDTLAQGDVCATAVGPEAALALAGTDASVGRYRTLQDATTNPADVFSCPLTIVDAGSAPHSADIDPTV</sequence>
<feature type="region of interest" description="Disordered" evidence="1">
    <location>
        <begin position="100"/>
        <end position="139"/>
    </location>
</feature>
<proteinExistence type="predicted"/>
<keyword evidence="3" id="KW-0732">Signal</keyword>
<feature type="non-terminal residue" evidence="4">
    <location>
        <position position="951"/>
    </location>
</feature>
<evidence type="ECO:0000256" key="3">
    <source>
        <dbReference type="SAM" id="SignalP"/>
    </source>
</evidence>
<dbReference type="EMBL" id="QWKP01000223">
    <property type="protein sequence ID" value="RHA37035.1"/>
    <property type="molecule type" value="Genomic_DNA"/>
</dbReference>
<evidence type="ECO:0000313" key="5">
    <source>
        <dbReference type="Proteomes" id="UP000283374"/>
    </source>
</evidence>
<reference evidence="4 5" key="1">
    <citation type="submission" date="2018-08" db="EMBL/GenBank/DDBJ databases">
        <title>Cellulomonas rhizosphaerae sp. nov., a novel actinomycete isolated from soil.</title>
        <authorList>
            <person name="Tian Y."/>
        </authorList>
    </citation>
    <scope>NUCLEOTIDE SEQUENCE [LARGE SCALE GENOMIC DNA]</scope>
    <source>
        <strain evidence="4 5">NEAU-TCZ24</strain>
    </source>
</reference>
<keyword evidence="5" id="KW-1185">Reference proteome</keyword>
<comment type="caution">
    <text evidence="4">The sequence shown here is derived from an EMBL/GenBank/DDBJ whole genome shotgun (WGS) entry which is preliminary data.</text>
</comment>
<evidence type="ECO:0000313" key="4">
    <source>
        <dbReference type="EMBL" id="RHA37035.1"/>
    </source>
</evidence>
<name>A0A413RGV7_9CELL</name>
<keyword evidence="2" id="KW-0472">Membrane</keyword>
<feature type="signal peptide" evidence="3">
    <location>
        <begin position="1"/>
        <end position="31"/>
    </location>
</feature>
<feature type="transmembrane region" description="Helical" evidence="2">
    <location>
        <begin position="659"/>
        <end position="681"/>
    </location>
</feature>
<feature type="transmembrane region" description="Helical" evidence="2">
    <location>
        <begin position="446"/>
        <end position="468"/>
    </location>
</feature>
<dbReference type="Gene3D" id="3.40.720.10">
    <property type="entry name" value="Alkaline Phosphatase, subunit A"/>
    <property type="match status" value="1"/>
</dbReference>
<feature type="transmembrane region" description="Helical" evidence="2">
    <location>
        <begin position="384"/>
        <end position="408"/>
    </location>
</feature>
<feature type="transmembrane region" description="Helical" evidence="2">
    <location>
        <begin position="731"/>
        <end position="751"/>
    </location>
</feature>
<keyword evidence="2" id="KW-1133">Transmembrane helix</keyword>
<organism evidence="4 5">
    <name type="scientific">Cellulomonas rhizosphaerae</name>
    <dbReference type="NCBI Taxonomy" id="2293719"/>
    <lineage>
        <taxon>Bacteria</taxon>
        <taxon>Bacillati</taxon>
        <taxon>Actinomycetota</taxon>
        <taxon>Actinomycetes</taxon>
        <taxon>Micrococcales</taxon>
        <taxon>Cellulomonadaceae</taxon>
        <taxon>Cellulomonas</taxon>
    </lineage>
</organism>
<feature type="transmembrane region" description="Helical" evidence="2">
    <location>
        <begin position="492"/>
        <end position="510"/>
    </location>
</feature>
<protein>
    <submittedName>
        <fullName evidence="4">Uncharacterized protein</fullName>
    </submittedName>
</protein>
<evidence type="ECO:0000256" key="2">
    <source>
        <dbReference type="SAM" id="Phobius"/>
    </source>
</evidence>
<keyword evidence="2" id="KW-0812">Transmembrane</keyword>
<feature type="transmembrane region" description="Helical" evidence="2">
    <location>
        <begin position="687"/>
        <end position="710"/>
    </location>
</feature>
<dbReference type="InterPro" id="IPR017850">
    <property type="entry name" value="Alkaline_phosphatase_core_sf"/>
</dbReference>
<dbReference type="AlphaFoldDB" id="A0A413RGV7"/>
<feature type="transmembrane region" description="Helical" evidence="2">
    <location>
        <begin position="517"/>
        <end position="537"/>
    </location>
</feature>
<gene>
    <name evidence="4" type="ORF">D1825_17200</name>
</gene>
<feature type="transmembrane region" description="Helical" evidence="2">
    <location>
        <begin position="571"/>
        <end position="590"/>
    </location>
</feature>
<dbReference type="Proteomes" id="UP000283374">
    <property type="component" value="Unassembled WGS sequence"/>
</dbReference>
<feature type="transmembrane region" description="Helical" evidence="2">
    <location>
        <begin position="543"/>
        <end position="564"/>
    </location>
</feature>
<feature type="chain" id="PRO_5019321906" evidence="3">
    <location>
        <begin position="32"/>
        <end position="951"/>
    </location>
</feature>